<evidence type="ECO:0000313" key="4">
    <source>
        <dbReference type="EMBL" id="GMG87755.1"/>
    </source>
</evidence>
<proteinExistence type="predicted"/>
<dbReference type="Gene3D" id="2.40.160.20">
    <property type="match status" value="1"/>
</dbReference>
<gene>
    <name evidence="4" type="ORF">MNKW57_20760</name>
</gene>
<protein>
    <recommendedName>
        <fullName evidence="3">Outer membrane protein beta-barrel domain-containing protein</fullName>
    </recommendedName>
</protein>
<dbReference type="RefSeq" id="WP_285764375.1">
    <property type="nucleotide sequence ID" value="NZ_BSYJ01000004.1"/>
</dbReference>
<feature type="signal peptide" evidence="2">
    <location>
        <begin position="1"/>
        <end position="21"/>
    </location>
</feature>
<evidence type="ECO:0000256" key="2">
    <source>
        <dbReference type="SAM" id="SignalP"/>
    </source>
</evidence>
<dbReference type="SUPFAM" id="SSF56925">
    <property type="entry name" value="OMPA-like"/>
    <property type="match status" value="1"/>
</dbReference>
<evidence type="ECO:0000313" key="5">
    <source>
        <dbReference type="Proteomes" id="UP001224392"/>
    </source>
</evidence>
<dbReference type="EMBL" id="BSYJ01000004">
    <property type="protein sequence ID" value="GMG87755.1"/>
    <property type="molecule type" value="Genomic_DNA"/>
</dbReference>
<feature type="chain" id="PRO_5045514448" description="Outer membrane protein beta-barrel domain-containing protein" evidence="2">
    <location>
        <begin position="22"/>
        <end position="229"/>
    </location>
</feature>
<feature type="domain" description="Outer membrane protein beta-barrel" evidence="3">
    <location>
        <begin position="19"/>
        <end position="204"/>
    </location>
</feature>
<accession>A0ABQ6M0F3</accession>
<evidence type="ECO:0000256" key="1">
    <source>
        <dbReference type="ARBA" id="ARBA00022729"/>
    </source>
</evidence>
<reference evidence="4 5" key="1">
    <citation type="submission" date="2023-04" db="EMBL/GenBank/DDBJ databases">
        <title>Marinobulbifer ophiurae gen. nov., sp. Nov., isolate from tissue of brittle star Ophioplocus japonicus.</title>
        <authorList>
            <person name="Kawano K."/>
            <person name="Sawayama S."/>
            <person name="Nakagawa S."/>
        </authorList>
    </citation>
    <scope>NUCLEOTIDE SEQUENCE [LARGE SCALE GENOMIC DNA]</scope>
    <source>
        <strain evidence="4 5">NKW57</strain>
    </source>
</reference>
<keyword evidence="5" id="KW-1185">Reference proteome</keyword>
<name>A0ABQ6M0F3_9GAMM</name>
<sequence length="229" mass="26084">MKRTIAFCAALSALASGNVLADWNNPLDGFCRGEYFLTTRVGGGVGEIDGGWGQSFDDAFISFGVQEAWSGFEVAFKYLTADGDFGDLDQYSVDFNFDLAPDCDIMCLYLKMGWNYGDFDLDRVRLSALPDDFEVTDEEIGQRYVDLLGESENDDWFSWGIGFQYKWTDRLITAIEYNHHNVGRVGDYTMDKMENIQLSLTWRFGKTWNTAPPYTEYDSGRPIDFPYSK</sequence>
<dbReference type="Pfam" id="PF13505">
    <property type="entry name" value="OMP_b-brl"/>
    <property type="match status" value="1"/>
</dbReference>
<dbReference type="Proteomes" id="UP001224392">
    <property type="component" value="Unassembled WGS sequence"/>
</dbReference>
<keyword evidence="1 2" id="KW-0732">Signal</keyword>
<dbReference type="InterPro" id="IPR027385">
    <property type="entry name" value="Beta-barrel_OMP"/>
</dbReference>
<organism evidence="4 5">
    <name type="scientific">Biformimicrobium ophioploci</name>
    <dbReference type="NCBI Taxonomy" id="3036711"/>
    <lineage>
        <taxon>Bacteria</taxon>
        <taxon>Pseudomonadati</taxon>
        <taxon>Pseudomonadota</taxon>
        <taxon>Gammaproteobacteria</taxon>
        <taxon>Cellvibrionales</taxon>
        <taxon>Microbulbiferaceae</taxon>
        <taxon>Biformimicrobium</taxon>
    </lineage>
</organism>
<evidence type="ECO:0000259" key="3">
    <source>
        <dbReference type="Pfam" id="PF13505"/>
    </source>
</evidence>
<comment type="caution">
    <text evidence="4">The sequence shown here is derived from an EMBL/GenBank/DDBJ whole genome shotgun (WGS) entry which is preliminary data.</text>
</comment>
<dbReference type="InterPro" id="IPR011250">
    <property type="entry name" value="OMP/PagP_B-barrel"/>
</dbReference>